<name>A0AAW2IKE5_9LAMI</name>
<evidence type="ECO:0000313" key="2">
    <source>
        <dbReference type="EMBL" id="KAL0282777.1"/>
    </source>
</evidence>
<comment type="caution">
    <text evidence="2">The sequence shown here is derived from an EMBL/GenBank/DDBJ whole genome shotgun (WGS) entry which is preliminary data.</text>
</comment>
<protein>
    <recommendedName>
        <fullName evidence="1">Reverse transcriptase Ty1/copia-type domain-containing protein</fullName>
    </recommendedName>
</protein>
<gene>
    <name evidence="2" type="ORF">Sangu_2932400</name>
</gene>
<feature type="domain" description="Reverse transcriptase Ty1/copia-type" evidence="1">
    <location>
        <begin position="7"/>
        <end position="80"/>
    </location>
</feature>
<reference evidence="2" key="2">
    <citation type="journal article" date="2024" name="Plant">
        <title>Genomic evolution and insights into agronomic trait innovations of Sesamum species.</title>
        <authorList>
            <person name="Miao H."/>
            <person name="Wang L."/>
            <person name="Qu L."/>
            <person name="Liu H."/>
            <person name="Sun Y."/>
            <person name="Le M."/>
            <person name="Wang Q."/>
            <person name="Wei S."/>
            <person name="Zheng Y."/>
            <person name="Lin W."/>
            <person name="Duan Y."/>
            <person name="Cao H."/>
            <person name="Xiong S."/>
            <person name="Wang X."/>
            <person name="Wei L."/>
            <person name="Li C."/>
            <person name="Ma Q."/>
            <person name="Ju M."/>
            <person name="Zhao R."/>
            <person name="Li G."/>
            <person name="Mu C."/>
            <person name="Tian Q."/>
            <person name="Mei H."/>
            <person name="Zhang T."/>
            <person name="Gao T."/>
            <person name="Zhang H."/>
        </authorList>
    </citation>
    <scope>NUCLEOTIDE SEQUENCE</scope>
    <source>
        <strain evidence="2">G01</strain>
    </source>
</reference>
<proteinExistence type="predicted"/>
<dbReference type="PANTHER" id="PTHR11439">
    <property type="entry name" value="GAG-POL-RELATED RETROTRANSPOSON"/>
    <property type="match status" value="1"/>
</dbReference>
<organism evidence="2">
    <name type="scientific">Sesamum angustifolium</name>
    <dbReference type="NCBI Taxonomy" id="2727405"/>
    <lineage>
        <taxon>Eukaryota</taxon>
        <taxon>Viridiplantae</taxon>
        <taxon>Streptophyta</taxon>
        <taxon>Embryophyta</taxon>
        <taxon>Tracheophyta</taxon>
        <taxon>Spermatophyta</taxon>
        <taxon>Magnoliopsida</taxon>
        <taxon>eudicotyledons</taxon>
        <taxon>Gunneridae</taxon>
        <taxon>Pentapetalae</taxon>
        <taxon>asterids</taxon>
        <taxon>lamiids</taxon>
        <taxon>Lamiales</taxon>
        <taxon>Pedaliaceae</taxon>
        <taxon>Sesamum</taxon>
    </lineage>
</organism>
<accession>A0AAW2IKE5</accession>
<evidence type="ECO:0000259" key="1">
    <source>
        <dbReference type="Pfam" id="PF07727"/>
    </source>
</evidence>
<dbReference type="Pfam" id="PF07727">
    <property type="entry name" value="RVT_2"/>
    <property type="match status" value="1"/>
</dbReference>
<sequence>MDSMDSNQVWTLIDLPKVVKLVGCKWVYKHKLGAEGEINAFKARLVAKEYTQRPRVNFELTYSPVAMAKSIWILLAIAACPSMASNNIPKARTHVLMRLDIACALRVTSRYQACVKKAHWSTVKTILKYLKRIRSMFLIYGGRKLIVEGYSDTSFQSNDDDVKSQSDFVFKVNSGVVVWKSSQQATTTDSTT</sequence>
<dbReference type="PANTHER" id="PTHR11439:SF496">
    <property type="entry name" value="RNA-DIRECTED DNA POLYMERASE"/>
    <property type="match status" value="1"/>
</dbReference>
<reference evidence="2" key="1">
    <citation type="submission" date="2020-06" db="EMBL/GenBank/DDBJ databases">
        <authorList>
            <person name="Li T."/>
            <person name="Hu X."/>
            <person name="Zhang T."/>
            <person name="Song X."/>
            <person name="Zhang H."/>
            <person name="Dai N."/>
            <person name="Sheng W."/>
            <person name="Hou X."/>
            <person name="Wei L."/>
        </authorList>
    </citation>
    <scope>NUCLEOTIDE SEQUENCE</scope>
    <source>
        <strain evidence="2">G01</strain>
        <tissue evidence="2">Leaf</tissue>
    </source>
</reference>
<dbReference type="AlphaFoldDB" id="A0AAW2IKE5"/>
<dbReference type="EMBL" id="JACGWK010001788">
    <property type="protein sequence ID" value="KAL0282777.1"/>
    <property type="molecule type" value="Genomic_DNA"/>
</dbReference>
<dbReference type="InterPro" id="IPR013103">
    <property type="entry name" value="RVT_2"/>
</dbReference>